<keyword evidence="1" id="KW-0472">Membrane</keyword>
<sequence>MINSSSWFLGSFLLQLSVTFVLSTLGMMYGNLISLVYSVLNPTYCKSLLF</sequence>
<feature type="transmembrane region" description="Helical" evidence="1">
    <location>
        <begin position="12"/>
        <end position="40"/>
    </location>
</feature>
<dbReference type="EMBL" id="GGEC01022334">
    <property type="protein sequence ID" value="MBX02818.1"/>
    <property type="molecule type" value="Transcribed_RNA"/>
</dbReference>
<organism evidence="2">
    <name type="scientific">Rhizophora mucronata</name>
    <name type="common">Asiatic mangrove</name>
    <dbReference type="NCBI Taxonomy" id="61149"/>
    <lineage>
        <taxon>Eukaryota</taxon>
        <taxon>Viridiplantae</taxon>
        <taxon>Streptophyta</taxon>
        <taxon>Embryophyta</taxon>
        <taxon>Tracheophyta</taxon>
        <taxon>Spermatophyta</taxon>
        <taxon>Magnoliopsida</taxon>
        <taxon>eudicotyledons</taxon>
        <taxon>Gunneridae</taxon>
        <taxon>Pentapetalae</taxon>
        <taxon>rosids</taxon>
        <taxon>fabids</taxon>
        <taxon>Malpighiales</taxon>
        <taxon>Rhizophoraceae</taxon>
        <taxon>Rhizophora</taxon>
    </lineage>
</organism>
<name>A0A2P2KAQ2_RHIMU</name>
<protein>
    <submittedName>
        <fullName evidence="2">Uncharacterized protein</fullName>
    </submittedName>
</protein>
<evidence type="ECO:0000256" key="1">
    <source>
        <dbReference type="SAM" id="Phobius"/>
    </source>
</evidence>
<evidence type="ECO:0000313" key="2">
    <source>
        <dbReference type="EMBL" id="MBX02818.1"/>
    </source>
</evidence>
<dbReference type="AlphaFoldDB" id="A0A2P2KAQ2"/>
<keyword evidence="1" id="KW-1133">Transmembrane helix</keyword>
<reference evidence="2" key="1">
    <citation type="submission" date="2018-02" db="EMBL/GenBank/DDBJ databases">
        <title>Rhizophora mucronata_Transcriptome.</title>
        <authorList>
            <person name="Meera S.P."/>
            <person name="Sreeshan A."/>
            <person name="Augustine A."/>
        </authorList>
    </citation>
    <scope>NUCLEOTIDE SEQUENCE</scope>
    <source>
        <tissue evidence="2">Leaf</tissue>
    </source>
</reference>
<accession>A0A2P2KAQ2</accession>
<proteinExistence type="predicted"/>
<keyword evidence="1" id="KW-0812">Transmembrane</keyword>